<evidence type="ECO:0000256" key="1">
    <source>
        <dbReference type="ARBA" id="ARBA00008059"/>
    </source>
</evidence>
<dbReference type="InterPro" id="IPR028350">
    <property type="entry name" value="DNAC/IstB-like"/>
</dbReference>
<gene>
    <name evidence="5" type="ORF">MNBD_GAMMA09-32</name>
</gene>
<evidence type="ECO:0000259" key="4">
    <source>
        <dbReference type="SMART" id="SM00382"/>
    </source>
</evidence>
<keyword evidence="2" id="KW-0547">Nucleotide-binding</keyword>
<dbReference type="Gene3D" id="3.40.50.300">
    <property type="entry name" value="P-loop containing nucleotide triphosphate hydrolases"/>
    <property type="match status" value="1"/>
</dbReference>
<dbReference type="SUPFAM" id="SSF52540">
    <property type="entry name" value="P-loop containing nucleoside triphosphate hydrolases"/>
    <property type="match status" value="1"/>
</dbReference>
<comment type="similarity">
    <text evidence="1">Belongs to the IS21/IS1162 putative ATP-binding protein family.</text>
</comment>
<dbReference type="InterPro" id="IPR003593">
    <property type="entry name" value="AAA+_ATPase"/>
</dbReference>
<dbReference type="InterPro" id="IPR027417">
    <property type="entry name" value="P-loop_NTPase"/>
</dbReference>
<dbReference type="NCBIfam" id="NF038214">
    <property type="entry name" value="IS21_help_AAA"/>
    <property type="match status" value="1"/>
</dbReference>
<dbReference type="PIRSF" id="PIRSF003073">
    <property type="entry name" value="DNAC_TnpB_IstB"/>
    <property type="match status" value="1"/>
</dbReference>
<evidence type="ECO:0000256" key="2">
    <source>
        <dbReference type="ARBA" id="ARBA00022741"/>
    </source>
</evidence>
<evidence type="ECO:0000256" key="3">
    <source>
        <dbReference type="ARBA" id="ARBA00022840"/>
    </source>
</evidence>
<name>A0A3B0XJU3_9ZZZZ</name>
<sequence length="248" mass="28411">MNYQHTLQQMQSLRLTGMAEALSQQIEQPNTYEELGFLERLTILINHEETCRDNRKVTRLLRQARLRLNAHPADIDYTAQRGLYKDSMAQLLQMEWVKRHNNILIEGPTGTGKTFIACALGQTLCEHGFSVRYFRSSRLFETLTMAHGDGSFGKLLLQFAKTDVLIIDDWGLDVLNQKQRNDLLEVMEDRHGRGATIITSQLPIEHWHEAIGDPTLADAILDRLLHNAYKIKLKGESMRKKQASLDAL</sequence>
<organism evidence="5">
    <name type="scientific">hydrothermal vent metagenome</name>
    <dbReference type="NCBI Taxonomy" id="652676"/>
    <lineage>
        <taxon>unclassified sequences</taxon>
        <taxon>metagenomes</taxon>
        <taxon>ecological metagenomes</taxon>
    </lineage>
</organism>
<proteinExistence type="inferred from homology"/>
<dbReference type="Pfam" id="PF01695">
    <property type="entry name" value="IstB_IS21"/>
    <property type="match status" value="1"/>
</dbReference>
<dbReference type="InterPro" id="IPR047661">
    <property type="entry name" value="IstB"/>
</dbReference>
<dbReference type="PANTHER" id="PTHR30050:SF4">
    <property type="entry name" value="ATP-BINDING PROTEIN RV3427C IN INSERTION SEQUENCE-RELATED"/>
    <property type="match status" value="1"/>
</dbReference>
<feature type="domain" description="AAA+ ATPase" evidence="4">
    <location>
        <begin position="99"/>
        <end position="232"/>
    </location>
</feature>
<dbReference type="AlphaFoldDB" id="A0A3B0XJU3"/>
<reference evidence="5" key="1">
    <citation type="submission" date="2018-06" db="EMBL/GenBank/DDBJ databases">
        <authorList>
            <person name="Zhirakovskaya E."/>
        </authorList>
    </citation>
    <scope>NUCLEOTIDE SEQUENCE</scope>
</reference>
<dbReference type="PANTHER" id="PTHR30050">
    <property type="entry name" value="CHROMOSOMAL REPLICATION INITIATOR PROTEIN DNAA"/>
    <property type="match status" value="1"/>
</dbReference>
<dbReference type="SMART" id="SM00382">
    <property type="entry name" value="AAA"/>
    <property type="match status" value="1"/>
</dbReference>
<keyword evidence="3" id="KW-0067">ATP-binding</keyword>
<dbReference type="GO" id="GO:0006260">
    <property type="term" value="P:DNA replication"/>
    <property type="evidence" value="ECO:0007669"/>
    <property type="project" value="TreeGrafter"/>
</dbReference>
<protein>
    <submittedName>
        <fullName evidence="5">Mobile element protein</fullName>
    </submittedName>
</protein>
<accession>A0A3B0XJU3</accession>
<dbReference type="CDD" id="cd00009">
    <property type="entry name" value="AAA"/>
    <property type="match status" value="1"/>
</dbReference>
<dbReference type="InterPro" id="IPR002611">
    <property type="entry name" value="IstB_ATP-bd"/>
</dbReference>
<dbReference type="EMBL" id="UOFI01000133">
    <property type="protein sequence ID" value="VAW68598.1"/>
    <property type="molecule type" value="Genomic_DNA"/>
</dbReference>
<dbReference type="GO" id="GO:0005524">
    <property type="term" value="F:ATP binding"/>
    <property type="evidence" value="ECO:0007669"/>
    <property type="project" value="UniProtKB-KW"/>
</dbReference>
<evidence type="ECO:0000313" key="5">
    <source>
        <dbReference type="EMBL" id="VAW68598.1"/>
    </source>
</evidence>